<feature type="transmembrane region" description="Helical" evidence="7">
    <location>
        <begin position="547"/>
        <end position="566"/>
    </location>
</feature>
<keyword evidence="9" id="KW-1185">Reference proteome</keyword>
<keyword evidence="7" id="KW-0812">Transmembrane</keyword>
<dbReference type="AlphaFoldDB" id="A0A7E4US17"/>
<evidence type="ECO:0000256" key="6">
    <source>
        <dbReference type="ARBA" id="ARBA00041911"/>
    </source>
</evidence>
<dbReference type="PANTHER" id="PTHR45662">
    <property type="entry name" value="PHOSPHATIDYLINOSITIDE PHOSPHATASE SAC1"/>
    <property type="match status" value="1"/>
</dbReference>
<dbReference type="Proteomes" id="UP000492821">
    <property type="component" value="Unassembled WGS sequence"/>
</dbReference>
<name>A0A7E4US17_PANRE</name>
<comment type="catalytic activity">
    <reaction evidence="2">
        <text>a 1,2-diacyl-sn-glycero-3-phospho-(1D-myo-inositol-3-phosphate) + H2O = a 1,2-diacyl-sn-glycero-3-phospho-(1D-myo-inositol) + phosphate</text>
        <dbReference type="Rhea" id="RHEA:12316"/>
        <dbReference type="ChEBI" id="CHEBI:15377"/>
        <dbReference type="ChEBI" id="CHEBI:43474"/>
        <dbReference type="ChEBI" id="CHEBI:57880"/>
        <dbReference type="ChEBI" id="CHEBI:58088"/>
        <dbReference type="EC" id="3.1.3.64"/>
    </reaction>
    <physiologicalReaction direction="left-to-right" evidence="2">
        <dbReference type="Rhea" id="RHEA:12317"/>
    </physiologicalReaction>
</comment>
<evidence type="ECO:0000259" key="8">
    <source>
        <dbReference type="PROSITE" id="PS50275"/>
    </source>
</evidence>
<accession>A0A7E4US17</accession>
<evidence type="ECO:0000313" key="10">
    <source>
        <dbReference type="WBParaSite" id="Pan_g12148.t1"/>
    </source>
</evidence>
<organism evidence="9 10">
    <name type="scientific">Panagrellus redivivus</name>
    <name type="common">Microworm</name>
    <dbReference type="NCBI Taxonomy" id="6233"/>
    <lineage>
        <taxon>Eukaryota</taxon>
        <taxon>Metazoa</taxon>
        <taxon>Ecdysozoa</taxon>
        <taxon>Nematoda</taxon>
        <taxon>Chromadorea</taxon>
        <taxon>Rhabditida</taxon>
        <taxon>Tylenchina</taxon>
        <taxon>Panagrolaimomorpha</taxon>
        <taxon>Panagrolaimoidea</taxon>
        <taxon>Panagrolaimidae</taxon>
        <taxon>Panagrellus</taxon>
    </lineage>
</organism>
<dbReference type="PROSITE" id="PS50275">
    <property type="entry name" value="SAC"/>
    <property type="match status" value="1"/>
</dbReference>
<dbReference type="WBParaSite" id="Pan_g12148.t1">
    <property type="protein sequence ID" value="Pan_g12148.t1"/>
    <property type="gene ID" value="Pan_g12148"/>
</dbReference>
<comment type="catalytic activity">
    <reaction evidence="3">
        <text>a 1,2-diacyl-sn-glycero-3-phospho-(1D-myo-inositol 4-phosphate) + H2O = a 1,2-diacyl-sn-glycero-3-phospho-(1D-myo-inositol) + phosphate</text>
        <dbReference type="Rhea" id="RHEA:55652"/>
        <dbReference type="ChEBI" id="CHEBI:15377"/>
        <dbReference type="ChEBI" id="CHEBI:43474"/>
        <dbReference type="ChEBI" id="CHEBI:57880"/>
        <dbReference type="ChEBI" id="CHEBI:58178"/>
    </reaction>
    <physiologicalReaction direction="left-to-right" evidence="3">
        <dbReference type="Rhea" id="RHEA:55653"/>
    </physiologicalReaction>
</comment>
<dbReference type="GO" id="GO:0005783">
    <property type="term" value="C:endoplasmic reticulum"/>
    <property type="evidence" value="ECO:0007669"/>
    <property type="project" value="TreeGrafter"/>
</dbReference>
<feature type="domain" description="SAC" evidence="8">
    <location>
        <begin position="132"/>
        <end position="474"/>
    </location>
</feature>
<keyword evidence="7" id="KW-1133">Transmembrane helix</keyword>
<proteinExistence type="predicted"/>
<evidence type="ECO:0000313" key="9">
    <source>
        <dbReference type="Proteomes" id="UP000492821"/>
    </source>
</evidence>
<dbReference type="PANTHER" id="PTHR45662:SF2">
    <property type="entry name" value="PHOSPHATIDYLINOSITOL-3-PHOSPHATASE SAC1"/>
    <property type="match status" value="1"/>
</dbReference>
<evidence type="ECO:0000256" key="2">
    <source>
        <dbReference type="ARBA" id="ARBA00036631"/>
    </source>
</evidence>
<dbReference type="GO" id="GO:0004438">
    <property type="term" value="F:phosphatidylinositol-3-phosphate phosphatase activity"/>
    <property type="evidence" value="ECO:0007669"/>
    <property type="project" value="UniProtKB-EC"/>
</dbReference>
<keyword evidence="7" id="KW-0472">Membrane</keyword>
<protein>
    <recommendedName>
        <fullName evidence="4">Phosphatidylinositol-3-phosphatase SAC1</fullName>
        <ecNumber evidence="1">3.1.3.64</ecNumber>
    </recommendedName>
    <alternativeName>
        <fullName evidence="6">Phosphatidylinositol-4-phosphate phosphatase</fullName>
    </alternativeName>
    <alternativeName>
        <fullName evidence="5">Suppressor of actin mutations 1-like protein</fullName>
    </alternativeName>
</protein>
<reference evidence="10" key="2">
    <citation type="submission" date="2020-10" db="UniProtKB">
        <authorList>
            <consortium name="WormBaseParasite"/>
        </authorList>
    </citation>
    <scope>IDENTIFICATION</scope>
</reference>
<sequence>MSAQQLDVYERYNLYISNEKFFVEPRTKTGSLASNVYLEIDRTTTELRLQNSGETPLLLAGADVIPIYGIVGIVKLVAGPYLVVIKKAEVVGTVNDAEIYHVTETEALPFNKSTLHLTERQSWFNKHFLDMIQLVLATRGFYYSPSFDLTHSLQWLSENVTPDYRSSGLHARADQRFVWNRHLLTPLAANPSLAHFTIPLIHGFVGIRTCIVRGSTFKLAIISRRSIHRAGVRFYKRGTDYDGNSANFVETEQIIEFDRDQNPANRVLTSFIQLRGSIPLRWSQKPNLRWQPLPLLKPTDDQLEAYVKHMRHVKQIYGGKHVLVNLVNTKGREKSIGGELERVSVQANLDFVRYVGFDFHKESSKSLNWDSIGTVLGALLDKDIVEFGYFYSNLANPVETRSQSGYFRTNCMDCLDRTNVVQAMIAKASLRHQLLNLGIVDGSIISLDDLGDFIYIFKNLWADNGDECSKQYAGTGALKTDYTRTGKRTLNGALQDGVNALTRYFKNNFADGYRQDAIDLFLGRVQVQPAQLPSKFEDSVFNVNTNGGAIAGAIFSAAMMMLCVLVSENVTATLFWLIVFIAFMFFIFLHGEEFVSRPKLKQD</sequence>
<dbReference type="Pfam" id="PF02383">
    <property type="entry name" value="Syja_N"/>
    <property type="match status" value="1"/>
</dbReference>
<evidence type="ECO:0000256" key="1">
    <source>
        <dbReference type="ARBA" id="ARBA00013038"/>
    </source>
</evidence>
<dbReference type="InterPro" id="IPR002013">
    <property type="entry name" value="SAC_dom"/>
</dbReference>
<feature type="transmembrane region" description="Helical" evidence="7">
    <location>
        <begin position="573"/>
        <end position="591"/>
    </location>
</feature>
<evidence type="ECO:0000256" key="3">
    <source>
        <dbReference type="ARBA" id="ARBA00036807"/>
    </source>
</evidence>
<dbReference type="GO" id="GO:0046856">
    <property type="term" value="P:phosphatidylinositol dephosphorylation"/>
    <property type="evidence" value="ECO:0007669"/>
    <property type="project" value="TreeGrafter"/>
</dbReference>
<reference evidence="9" key="1">
    <citation type="journal article" date="2013" name="Genetics">
        <title>The draft genome and transcriptome of Panagrellus redivivus are shaped by the harsh demands of a free-living lifestyle.</title>
        <authorList>
            <person name="Srinivasan J."/>
            <person name="Dillman A.R."/>
            <person name="Macchietto M.G."/>
            <person name="Heikkinen L."/>
            <person name="Lakso M."/>
            <person name="Fracchia K.M."/>
            <person name="Antoshechkin I."/>
            <person name="Mortazavi A."/>
            <person name="Wong G."/>
            <person name="Sternberg P.W."/>
        </authorList>
    </citation>
    <scope>NUCLEOTIDE SEQUENCE [LARGE SCALE GENOMIC DNA]</scope>
    <source>
        <strain evidence="9">MT8872</strain>
    </source>
</reference>
<dbReference type="EC" id="3.1.3.64" evidence="1"/>
<evidence type="ECO:0000256" key="5">
    <source>
        <dbReference type="ARBA" id="ARBA00041396"/>
    </source>
</evidence>
<dbReference type="GO" id="GO:0043812">
    <property type="term" value="F:phosphatidylinositol-4-phosphate phosphatase activity"/>
    <property type="evidence" value="ECO:0007669"/>
    <property type="project" value="TreeGrafter"/>
</dbReference>
<evidence type="ECO:0000256" key="4">
    <source>
        <dbReference type="ARBA" id="ARBA00040795"/>
    </source>
</evidence>
<evidence type="ECO:0000256" key="7">
    <source>
        <dbReference type="SAM" id="Phobius"/>
    </source>
</evidence>